<evidence type="ECO:0000313" key="1">
    <source>
        <dbReference type="EMBL" id="EJP25232.1"/>
    </source>
</evidence>
<dbReference type="Proteomes" id="UP000006614">
    <property type="component" value="Unassembled WGS sequence"/>
</dbReference>
<sequence length="98" mass="11901">MSFQTDILKNCHSKGKRGKNMNDYEQSFRRLYENFVFSLKIYPDKHYQKVLCYQVLEKMDKLFHDYQKLGLPTVQLVQWKNHYKFKVQHDFIMNGGTT</sequence>
<evidence type="ECO:0000313" key="2">
    <source>
        <dbReference type="Proteomes" id="UP000006614"/>
    </source>
</evidence>
<name>A0AAD2T7P9_STRAP</name>
<organism evidence="1 2">
    <name type="scientific">Streptococcus anginosus SK1138</name>
    <dbReference type="NCBI Taxonomy" id="1161422"/>
    <lineage>
        <taxon>Bacteria</taxon>
        <taxon>Bacillati</taxon>
        <taxon>Bacillota</taxon>
        <taxon>Bacilli</taxon>
        <taxon>Lactobacillales</taxon>
        <taxon>Streptococcaceae</taxon>
        <taxon>Streptococcus</taxon>
        <taxon>Streptococcus anginosus group</taxon>
    </lineage>
</organism>
<proteinExistence type="predicted"/>
<dbReference type="EMBL" id="ALJO01000010">
    <property type="protein sequence ID" value="EJP25232.1"/>
    <property type="molecule type" value="Genomic_DNA"/>
</dbReference>
<reference evidence="1 2" key="1">
    <citation type="submission" date="2012-07" db="EMBL/GenBank/DDBJ databases">
        <authorList>
            <person name="Durkin A.S."/>
            <person name="McCorrison J."/>
            <person name="Torralba M."/>
            <person name="Gillis M."/>
            <person name="Methe B."/>
            <person name="Sutton G."/>
            <person name="Nelson K.E."/>
        </authorList>
    </citation>
    <scope>NUCLEOTIDE SEQUENCE [LARGE SCALE GENOMIC DNA]</scope>
    <source>
        <strain evidence="1 2">SK1138</strain>
    </source>
</reference>
<dbReference type="AlphaFoldDB" id="A0AAD2T7P9"/>
<comment type="caution">
    <text evidence="1">The sequence shown here is derived from an EMBL/GenBank/DDBJ whole genome shotgun (WGS) entry which is preliminary data.</text>
</comment>
<accession>A0AAD2T7P9</accession>
<protein>
    <submittedName>
        <fullName evidence="1">Uncharacterized protein</fullName>
    </submittedName>
</protein>
<gene>
    <name evidence="1" type="ORF">HMPREF1126_0351</name>
</gene>